<proteinExistence type="predicted"/>
<evidence type="ECO:0000256" key="1">
    <source>
        <dbReference type="ARBA" id="ARBA00004442"/>
    </source>
</evidence>
<feature type="domain" description="OmpA-like" evidence="5">
    <location>
        <begin position="152"/>
        <end position="264"/>
    </location>
</feature>
<dbReference type="SUPFAM" id="SSF103088">
    <property type="entry name" value="OmpA-like"/>
    <property type="match status" value="1"/>
</dbReference>
<dbReference type="PRINTS" id="PR01021">
    <property type="entry name" value="OMPADOMAIN"/>
</dbReference>
<dbReference type="GO" id="GO:0009279">
    <property type="term" value="C:cell outer membrane"/>
    <property type="evidence" value="ECO:0007669"/>
    <property type="project" value="UniProtKB-SubCell"/>
</dbReference>
<evidence type="ECO:0000313" key="7">
    <source>
        <dbReference type="Proteomes" id="UP000032160"/>
    </source>
</evidence>
<protein>
    <submittedName>
        <fullName evidence="6">18K peptidoglycan-associated outer membrane lipoprotein Peptidoglycan-associated lipoprotein Outer membrane protein P6 OmpA/MotB</fullName>
    </submittedName>
</protein>
<dbReference type="PANTHER" id="PTHR30329:SF21">
    <property type="entry name" value="LIPOPROTEIN YIAD-RELATED"/>
    <property type="match status" value="1"/>
</dbReference>
<evidence type="ECO:0000259" key="5">
    <source>
        <dbReference type="PROSITE" id="PS51123"/>
    </source>
</evidence>
<dbReference type="AlphaFoldDB" id="X5MKW9"/>
<evidence type="ECO:0000256" key="3">
    <source>
        <dbReference type="ARBA" id="ARBA00023237"/>
    </source>
</evidence>
<reference evidence="6 7" key="1">
    <citation type="journal article" date="2014" name="Front. Genet.">
        <title>Genome and metabolic network of "Candidatus Phaeomarinobacter ectocarpi" Ec32, a new candidate genus of Alphaproteobacteria frequently associated with brown algae.</title>
        <authorList>
            <person name="Dittami S.M."/>
            <person name="Barbeyron T."/>
            <person name="Boyen C."/>
            <person name="Cambefort J."/>
            <person name="Collet G."/>
            <person name="Delage L."/>
            <person name="Gobet A."/>
            <person name="Groisillier A."/>
            <person name="Leblanc C."/>
            <person name="Michel G."/>
            <person name="Scornet D."/>
            <person name="Siegel A."/>
            <person name="Tapia J.E."/>
            <person name="Tonon T."/>
        </authorList>
    </citation>
    <scope>NUCLEOTIDE SEQUENCE [LARGE SCALE GENOMIC DNA]</scope>
    <source>
        <strain evidence="6 7">Ec32</strain>
    </source>
</reference>
<dbReference type="InterPro" id="IPR006664">
    <property type="entry name" value="OMP_bac"/>
</dbReference>
<keyword evidence="6" id="KW-0449">Lipoprotein</keyword>
<dbReference type="Pfam" id="PF00691">
    <property type="entry name" value="OmpA"/>
    <property type="match status" value="1"/>
</dbReference>
<sequence>MESFLDQEISGDDFYSCLAAEYQDRATSEVYVDCEWRHSVLFAEKGRAALAGGPVAPFDPANVPWGRKVLDSELPELQEARGRLIAALDNGGRDDRGCACAKAQRYYDGWVEQASDNEFGVDGAFFGGRGGPVQPERVASEKVAFYEALTECEAAAADQDFVIYFGFDKFNLTSAAMAVIDEVANFTKEFNNPTVNVVGHTDTSGSIAYNQGLSQRRSNAVANALAAQGVTVGAVGAEGETSPAVPTGDGVREPLNRRAVIEVR</sequence>
<evidence type="ECO:0000256" key="2">
    <source>
        <dbReference type="ARBA" id="ARBA00023136"/>
    </source>
</evidence>
<accession>X5MKW9</accession>
<comment type="subcellular location">
    <subcellularLocation>
        <location evidence="1">Cell outer membrane</location>
    </subcellularLocation>
</comment>
<dbReference type="STRING" id="1458461.BN1012_Phect741"/>
<keyword evidence="7" id="KW-1185">Reference proteome</keyword>
<evidence type="ECO:0000256" key="4">
    <source>
        <dbReference type="PROSITE-ProRule" id="PRU00473"/>
    </source>
</evidence>
<dbReference type="CDD" id="cd07185">
    <property type="entry name" value="OmpA_C-like"/>
    <property type="match status" value="1"/>
</dbReference>
<dbReference type="PANTHER" id="PTHR30329">
    <property type="entry name" value="STATOR ELEMENT OF FLAGELLAR MOTOR COMPLEX"/>
    <property type="match status" value="1"/>
</dbReference>
<dbReference type="InterPro" id="IPR036737">
    <property type="entry name" value="OmpA-like_sf"/>
</dbReference>
<gene>
    <name evidence="6" type="ORF">BN1012_Phect741</name>
</gene>
<dbReference type="EMBL" id="HG966617">
    <property type="protein sequence ID" value="CDO58955.1"/>
    <property type="molecule type" value="Genomic_DNA"/>
</dbReference>
<keyword evidence="2 4" id="KW-0472">Membrane</keyword>
<dbReference type="PROSITE" id="PS51123">
    <property type="entry name" value="OMPA_2"/>
    <property type="match status" value="1"/>
</dbReference>
<dbReference type="Proteomes" id="UP000032160">
    <property type="component" value="Chromosome I"/>
</dbReference>
<evidence type="ECO:0000313" key="6">
    <source>
        <dbReference type="EMBL" id="CDO58955.1"/>
    </source>
</evidence>
<dbReference type="Gene3D" id="3.30.1330.60">
    <property type="entry name" value="OmpA-like domain"/>
    <property type="match status" value="1"/>
</dbReference>
<dbReference type="KEGG" id="pect:BN1012_Phect741"/>
<dbReference type="HOGENOM" id="CLU_064290_0_0_5"/>
<dbReference type="InterPro" id="IPR006665">
    <property type="entry name" value="OmpA-like"/>
</dbReference>
<organism evidence="6 7">
    <name type="scientific">Candidatus Phaeomarinibacter ectocarpi</name>
    <dbReference type="NCBI Taxonomy" id="1458461"/>
    <lineage>
        <taxon>Bacteria</taxon>
        <taxon>Pseudomonadati</taxon>
        <taxon>Pseudomonadota</taxon>
        <taxon>Alphaproteobacteria</taxon>
        <taxon>Hyphomicrobiales</taxon>
        <taxon>Parvibaculaceae</taxon>
        <taxon>Candidatus Phaeomarinibacter</taxon>
    </lineage>
</organism>
<name>X5MKW9_9HYPH</name>
<keyword evidence="3" id="KW-0998">Cell outer membrane</keyword>
<dbReference type="InterPro" id="IPR050330">
    <property type="entry name" value="Bact_OuterMem_StrucFunc"/>
</dbReference>